<proteinExistence type="inferred from homology"/>
<feature type="region of interest" description="Disordered" evidence="2">
    <location>
        <begin position="101"/>
        <end position="121"/>
    </location>
</feature>
<name>A0A9P4ULJ0_9PEZI</name>
<dbReference type="Gene3D" id="1.20.1440.170">
    <property type="entry name" value="Translation machinery-associated protein 16-like"/>
    <property type="match status" value="1"/>
</dbReference>
<dbReference type="InterPro" id="IPR021346">
    <property type="entry name" value="Tma16"/>
</dbReference>
<feature type="compositionally biased region" description="Polar residues" evidence="2">
    <location>
        <begin position="108"/>
        <end position="117"/>
    </location>
</feature>
<dbReference type="Pfam" id="PF11176">
    <property type="entry name" value="Tma16"/>
    <property type="match status" value="1"/>
</dbReference>
<evidence type="ECO:0000256" key="2">
    <source>
        <dbReference type="SAM" id="MobiDB-lite"/>
    </source>
</evidence>
<reference evidence="3" key="1">
    <citation type="journal article" date="2020" name="Stud. Mycol.">
        <title>101 Dothideomycetes genomes: a test case for predicting lifestyles and emergence of pathogens.</title>
        <authorList>
            <person name="Haridas S."/>
            <person name="Albert R."/>
            <person name="Binder M."/>
            <person name="Bloem J."/>
            <person name="Labutti K."/>
            <person name="Salamov A."/>
            <person name="Andreopoulos B."/>
            <person name="Baker S."/>
            <person name="Barry K."/>
            <person name="Bills G."/>
            <person name="Bluhm B."/>
            <person name="Cannon C."/>
            <person name="Castanera R."/>
            <person name="Culley D."/>
            <person name="Daum C."/>
            <person name="Ezra D."/>
            <person name="Gonzalez J."/>
            <person name="Henrissat B."/>
            <person name="Kuo A."/>
            <person name="Liang C."/>
            <person name="Lipzen A."/>
            <person name="Lutzoni F."/>
            <person name="Magnuson J."/>
            <person name="Mondo S."/>
            <person name="Nolan M."/>
            <person name="Ohm R."/>
            <person name="Pangilinan J."/>
            <person name="Park H.-J."/>
            <person name="Ramirez L."/>
            <person name="Alfaro M."/>
            <person name="Sun H."/>
            <person name="Tritt A."/>
            <person name="Yoshinaga Y."/>
            <person name="Zwiers L.-H."/>
            <person name="Turgeon B."/>
            <person name="Goodwin S."/>
            <person name="Spatafora J."/>
            <person name="Crous P."/>
            <person name="Grigoriev I."/>
        </authorList>
    </citation>
    <scope>NUCLEOTIDE SEQUENCE</scope>
    <source>
        <strain evidence="3">CBS 116435</strain>
    </source>
</reference>
<gene>
    <name evidence="3" type="ORF">K431DRAFT_306587</name>
</gene>
<protein>
    <recommendedName>
        <fullName evidence="5">Translation machinery-associated protein 16</fullName>
    </recommendedName>
</protein>
<organism evidence="3 4">
    <name type="scientific">Polychaeton citri CBS 116435</name>
    <dbReference type="NCBI Taxonomy" id="1314669"/>
    <lineage>
        <taxon>Eukaryota</taxon>
        <taxon>Fungi</taxon>
        <taxon>Dikarya</taxon>
        <taxon>Ascomycota</taxon>
        <taxon>Pezizomycotina</taxon>
        <taxon>Dothideomycetes</taxon>
        <taxon>Dothideomycetidae</taxon>
        <taxon>Capnodiales</taxon>
        <taxon>Capnodiaceae</taxon>
        <taxon>Polychaeton</taxon>
    </lineage>
</organism>
<dbReference type="OrthoDB" id="270284at2759"/>
<dbReference type="EMBL" id="MU003835">
    <property type="protein sequence ID" value="KAF2717868.1"/>
    <property type="molecule type" value="Genomic_DNA"/>
</dbReference>
<evidence type="ECO:0000313" key="3">
    <source>
        <dbReference type="EMBL" id="KAF2717868.1"/>
    </source>
</evidence>
<dbReference type="GO" id="GO:0005634">
    <property type="term" value="C:nucleus"/>
    <property type="evidence" value="ECO:0007669"/>
    <property type="project" value="TreeGrafter"/>
</dbReference>
<dbReference type="PANTHER" id="PTHR13349">
    <property type="entry name" value="TRANSLATION MACHINERY-ASSOCIATED PROTEIN 16"/>
    <property type="match status" value="1"/>
</dbReference>
<keyword evidence="4" id="KW-1185">Reference proteome</keyword>
<comment type="similarity">
    <text evidence="1">Belongs to the TMA16 family.</text>
</comment>
<dbReference type="InterPro" id="IPR038356">
    <property type="entry name" value="Tma16_sf"/>
</dbReference>
<evidence type="ECO:0008006" key="5">
    <source>
        <dbReference type="Google" id="ProtNLM"/>
    </source>
</evidence>
<comment type="caution">
    <text evidence="3">The sequence shown here is derived from an EMBL/GenBank/DDBJ whole genome shotgun (WGS) entry which is preliminary data.</text>
</comment>
<sequence>MPSKLAKVQKTVNKKKGGIKAGALHENSRDAMRLRRAGARDDRVIRLSAIREKANRAWVERIMFFQDNLPNPLHPMEIAEIQAIATNYIARNDDELAQLKTERRSGRPASNRQTLLEQQKRTEESEYVSGFWLPNLQDDETLLKLEAWKGDWAGLANLRFIRIDGSAGVQESQFPPRGAS</sequence>
<accession>A0A9P4ULJ0</accession>
<evidence type="ECO:0000256" key="1">
    <source>
        <dbReference type="ARBA" id="ARBA00034127"/>
    </source>
</evidence>
<dbReference type="PANTHER" id="PTHR13349:SF2">
    <property type="entry name" value="TRANSLATION MACHINERY-ASSOCIATED PROTEIN 16"/>
    <property type="match status" value="1"/>
</dbReference>
<dbReference type="AlphaFoldDB" id="A0A9P4ULJ0"/>
<dbReference type="Proteomes" id="UP000799441">
    <property type="component" value="Unassembled WGS sequence"/>
</dbReference>
<evidence type="ECO:0000313" key="4">
    <source>
        <dbReference type="Proteomes" id="UP000799441"/>
    </source>
</evidence>